<protein>
    <submittedName>
        <fullName evidence="4">Clathrin light chain</fullName>
    </submittedName>
</protein>
<dbReference type="WBParaSite" id="SCUD_0000758901-mRNA-1">
    <property type="protein sequence ID" value="SCUD_0000758901-mRNA-1"/>
    <property type="gene ID" value="SCUD_0000758901"/>
</dbReference>
<dbReference type="Proteomes" id="UP000279833">
    <property type="component" value="Unassembled WGS sequence"/>
</dbReference>
<organism evidence="4">
    <name type="scientific">Schistosoma curassoni</name>
    <dbReference type="NCBI Taxonomy" id="6186"/>
    <lineage>
        <taxon>Eukaryota</taxon>
        <taxon>Metazoa</taxon>
        <taxon>Spiralia</taxon>
        <taxon>Lophotrochozoa</taxon>
        <taxon>Platyhelminthes</taxon>
        <taxon>Trematoda</taxon>
        <taxon>Digenea</taxon>
        <taxon>Strigeidida</taxon>
        <taxon>Schistosomatoidea</taxon>
        <taxon>Schistosomatidae</taxon>
        <taxon>Schistosoma</taxon>
    </lineage>
</organism>
<evidence type="ECO:0000313" key="2">
    <source>
        <dbReference type="EMBL" id="VDP26883.1"/>
    </source>
</evidence>
<evidence type="ECO:0000313" key="3">
    <source>
        <dbReference type="Proteomes" id="UP000279833"/>
    </source>
</evidence>
<reference evidence="4" key="1">
    <citation type="submission" date="2016-06" db="UniProtKB">
        <authorList>
            <consortium name="WormBaseParasite"/>
        </authorList>
    </citation>
    <scope>IDENTIFICATION</scope>
</reference>
<evidence type="ECO:0000313" key="4">
    <source>
        <dbReference type="WBParaSite" id="SCUD_0000758901-mRNA-1"/>
    </source>
</evidence>
<feature type="compositionally biased region" description="Basic and acidic residues" evidence="1">
    <location>
        <begin position="75"/>
        <end position="90"/>
    </location>
</feature>
<sequence length="99" mass="11433">MQNTSDPLVRHYQQQPTVRGNKPDSTGGANQDEVLELDRTRIEESTELCHKASTQLESWRSKEKRKTIEHITPGNRDRYEENEQKLDRTGNKVPGQCVL</sequence>
<gene>
    <name evidence="2" type="ORF">SCUD_LOCUS7589</name>
</gene>
<dbReference type="EMBL" id="UZAK01032397">
    <property type="protein sequence ID" value="VDP26883.1"/>
    <property type="molecule type" value="Genomic_DNA"/>
</dbReference>
<name>A0A183JXZ1_9TREM</name>
<dbReference type="AlphaFoldDB" id="A0A183JXZ1"/>
<feature type="compositionally biased region" description="Polar residues" evidence="1">
    <location>
        <begin position="1"/>
        <end position="29"/>
    </location>
</feature>
<keyword evidence="3" id="KW-1185">Reference proteome</keyword>
<proteinExistence type="predicted"/>
<feature type="region of interest" description="Disordered" evidence="1">
    <location>
        <begin position="1"/>
        <end position="31"/>
    </location>
</feature>
<feature type="region of interest" description="Disordered" evidence="1">
    <location>
        <begin position="65"/>
        <end position="99"/>
    </location>
</feature>
<evidence type="ECO:0000256" key="1">
    <source>
        <dbReference type="SAM" id="MobiDB-lite"/>
    </source>
</evidence>
<reference evidence="2 3" key="2">
    <citation type="submission" date="2018-11" db="EMBL/GenBank/DDBJ databases">
        <authorList>
            <consortium name="Pathogen Informatics"/>
        </authorList>
    </citation>
    <scope>NUCLEOTIDE SEQUENCE [LARGE SCALE GENOMIC DNA]</scope>
    <source>
        <strain evidence="2">Dakar</strain>
        <strain evidence="3">Dakar, Senegal</strain>
    </source>
</reference>
<accession>A0A183JXZ1</accession>